<sequence>MAQSPSTHSARSCASAVEDDGEEDVGDEDEDEDEEDEGVASDDGVASSPLRAASTR</sequence>
<reference evidence="2" key="1">
    <citation type="journal article" date="2014" name="Int. J. Syst. Evol. Microbiol.">
        <title>Complete genome sequence of Corynebacterium casei LMG S-19264T (=DSM 44701T), isolated from a smear-ripened cheese.</title>
        <authorList>
            <consortium name="US DOE Joint Genome Institute (JGI-PGF)"/>
            <person name="Walter F."/>
            <person name="Albersmeier A."/>
            <person name="Kalinowski J."/>
            <person name="Ruckert C."/>
        </authorList>
    </citation>
    <scope>NUCLEOTIDE SEQUENCE</scope>
    <source>
        <strain evidence="2">NBRC 112290</strain>
    </source>
</reference>
<evidence type="ECO:0000313" key="3">
    <source>
        <dbReference type="Proteomes" id="UP001157161"/>
    </source>
</evidence>
<gene>
    <name evidence="2" type="ORF">GCM10025875_01780</name>
</gene>
<comment type="caution">
    <text evidence="2">The sequence shown here is derived from an EMBL/GenBank/DDBJ whole genome shotgun (WGS) entry which is preliminary data.</text>
</comment>
<name>A0AA37UU35_9MICO</name>
<feature type="region of interest" description="Disordered" evidence="1">
    <location>
        <begin position="1"/>
        <end position="56"/>
    </location>
</feature>
<keyword evidence="3" id="KW-1185">Reference proteome</keyword>
<reference evidence="2" key="2">
    <citation type="submission" date="2023-02" db="EMBL/GenBank/DDBJ databases">
        <authorList>
            <person name="Sun Q."/>
            <person name="Mori K."/>
        </authorList>
    </citation>
    <scope>NUCLEOTIDE SEQUENCE</scope>
    <source>
        <strain evidence="2">NBRC 112290</strain>
    </source>
</reference>
<protein>
    <submittedName>
        <fullName evidence="2">Uncharacterized protein</fullName>
    </submittedName>
</protein>
<feature type="compositionally biased region" description="Acidic residues" evidence="1">
    <location>
        <begin position="17"/>
        <end position="40"/>
    </location>
</feature>
<feature type="compositionally biased region" description="Polar residues" evidence="1">
    <location>
        <begin position="1"/>
        <end position="12"/>
    </location>
</feature>
<evidence type="ECO:0000313" key="2">
    <source>
        <dbReference type="EMBL" id="GMA30186.1"/>
    </source>
</evidence>
<organism evidence="2 3">
    <name type="scientific">Litorihabitans aurantiacus</name>
    <dbReference type="NCBI Taxonomy" id="1930061"/>
    <lineage>
        <taxon>Bacteria</taxon>
        <taxon>Bacillati</taxon>
        <taxon>Actinomycetota</taxon>
        <taxon>Actinomycetes</taxon>
        <taxon>Micrococcales</taxon>
        <taxon>Beutenbergiaceae</taxon>
        <taxon>Litorihabitans</taxon>
    </lineage>
</organism>
<dbReference type="Proteomes" id="UP001157161">
    <property type="component" value="Unassembled WGS sequence"/>
</dbReference>
<dbReference type="AlphaFoldDB" id="A0AA37UU35"/>
<accession>A0AA37UU35</accession>
<proteinExistence type="predicted"/>
<dbReference type="EMBL" id="BSUM01000001">
    <property type="protein sequence ID" value="GMA30186.1"/>
    <property type="molecule type" value="Genomic_DNA"/>
</dbReference>
<evidence type="ECO:0000256" key="1">
    <source>
        <dbReference type="SAM" id="MobiDB-lite"/>
    </source>
</evidence>